<name>A0ABQ6TWS6_9ENTR</name>
<dbReference type="Proteomes" id="UP000469927">
    <property type="component" value="Unassembled WGS sequence"/>
</dbReference>
<keyword evidence="2" id="KW-1185">Reference proteome</keyword>
<accession>A0ABQ6TWS6</accession>
<protein>
    <submittedName>
        <fullName evidence="1">Uncharacterized protein</fullName>
    </submittedName>
</protein>
<reference evidence="1 2" key="1">
    <citation type="submission" date="2019-08" db="EMBL/GenBank/DDBJ databases">
        <title>Prevalence, distribution, and phylogeny of type two toxin-antitoxin genes possessed by Cronobacter species where C. sakazakii homologs follow sequence type lineages.</title>
        <authorList>
            <person name="Finkelstein S."/>
            <person name="Negrete F."/>
            <person name="Jang H."/>
            <person name="Gopinath G.R."/>
            <person name="Tall B.D."/>
        </authorList>
    </citation>
    <scope>NUCLEOTIDE SEQUENCE [LARGE SCALE GENOMIC DNA]</scope>
    <source>
        <strain evidence="1 2">MOD1_GK1257</strain>
    </source>
</reference>
<organism evidence="1 2">
    <name type="scientific">Cronobacter muytjensii</name>
    <dbReference type="NCBI Taxonomy" id="413501"/>
    <lineage>
        <taxon>Bacteria</taxon>
        <taxon>Pseudomonadati</taxon>
        <taxon>Pseudomonadota</taxon>
        <taxon>Gammaproteobacteria</taxon>
        <taxon>Enterobacterales</taxon>
        <taxon>Enterobacteriaceae</taxon>
        <taxon>Cronobacter</taxon>
    </lineage>
</organism>
<proteinExistence type="predicted"/>
<dbReference type="RefSeq" id="WP_131824750.1">
    <property type="nucleotide sequence ID" value="NZ_JADKNN010000067.1"/>
</dbReference>
<gene>
    <name evidence="1" type="ORF">FZI19_16730</name>
</gene>
<dbReference type="EMBL" id="WAGD01000058">
    <property type="protein sequence ID" value="KAB0874882.1"/>
    <property type="molecule type" value="Genomic_DNA"/>
</dbReference>
<sequence>MKGVYNFNPQSVIYDGNEQGFYNFECELNISAINKTLYFKNLSARPIWESRTGSIAESISVIKGVRKIEYPQDSLPSYKNGGLDIYFQEFIFNDVTIILVIAAGERQPTRYIIKKLGYIIS</sequence>
<evidence type="ECO:0000313" key="2">
    <source>
        <dbReference type="Proteomes" id="UP000469927"/>
    </source>
</evidence>
<evidence type="ECO:0000313" key="1">
    <source>
        <dbReference type="EMBL" id="KAB0874882.1"/>
    </source>
</evidence>
<comment type="caution">
    <text evidence="1">The sequence shown here is derived from an EMBL/GenBank/DDBJ whole genome shotgun (WGS) entry which is preliminary data.</text>
</comment>